<dbReference type="RefSeq" id="WP_281246344.1">
    <property type="nucleotide sequence ID" value="NZ_FOYM01000001.1"/>
</dbReference>
<dbReference type="GO" id="GO:0004553">
    <property type="term" value="F:hydrolase activity, hydrolyzing O-glycosyl compounds"/>
    <property type="evidence" value="ECO:0007669"/>
    <property type="project" value="InterPro"/>
</dbReference>
<evidence type="ECO:0000313" key="6">
    <source>
        <dbReference type="Proteomes" id="UP000199584"/>
    </source>
</evidence>
<feature type="signal peptide" evidence="2">
    <location>
        <begin position="1"/>
        <end position="22"/>
    </location>
</feature>
<dbReference type="InterPro" id="IPR036582">
    <property type="entry name" value="Mao_N_sf"/>
</dbReference>
<dbReference type="EMBL" id="FOYM01000001">
    <property type="protein sequence ID" value="SFQ94844.1"/>
    <property type="molecule type" value="Genomic_DNA"/>
</dbReference>
<gene>
    <name evidence="5" type="ORF">SAMN05660706_10167</name>
</gene>
<name>A0A1I6CNW9_9FIRM</name>
<dbReference type="SUPFAM" id="SSF50685">
    <property type="entry name" value="Barwin-like endoglucanases"/>
    <property type="match status" value="1"/>
</dbReference>
<dbReference type="CDD" id="cd22786">
    <property type="entry name" value="DPBB_YuiC-like"/>
    <property type="match status" value="1"/>
</dbReference>
<feature type="chain" id="PRO_5039419655" evidence="2">
    <location>
        <begin position="23"/>
        <end position="273"/>
    </location>
</feature>
<dbReference type="AlphaFoldDB" id="A0A1I6CNW9"/>
<dbReference type="Gene3D" id="2.40.40.10">
    <property type="entry name" value="RlpA-like domain"/>
    <property type="match status" value="1"/>
</dbReference>
<feature type="domain" description="Copper amine oxidase-like N-terminal" evidence="4">
    <location>
        <begin position="38"/>
        <end position="139"/>
    </location>
</feature>
<dbReference type="Pfam" id="PF06725">
    <property type="entry name" value="3D"/>
    <property type="match status" value="1"/>
</dbReference>
<dbReference type="Gene3D" id="3.30.457.10">
    <property type="entry name" value="Copper amine oxidase-like, N-terminal domain"/>
    <property type="match status" value="1"/>
</dbReference>
<evidence type="ECO:0000259" key="4">
    <source>
        <dbReference type="Pfam" id="PF07833"/>
    </source>
</evidence>
<dbReference type="SUPFAM" id="SSF55383">
    <property type="entry name" value="Copper amine oxidase, domain N"/>
    <property type="match status" value="2"/>
</dbReference>
<dbReference type="InterPro" id="IPR010611">
    <property type="entry name" value="3D_dom"/>
</dbReference>
<protein>
    <submittedName>
        <fullName evidence="5">3D (Asp-Asp-Asp) domain-containing protein</fullName>
    </submittedName>
</protein>
<feature type="domain" description="3D" evidence="3">
    <location>
        <begin position="214"/>
        <end position="272"/>
    </location>
</feature>
<dbReference type="Pfam" id="PF07833">
    <property type="entry name" value="Cu_amine_oxidN1"/>
    <property type="match status" value="1"/>
</dbReference>
<dbReference type="InterPro" id="IPR036908">
    <property type="entry name" value="RlpA-like_sf"/>
</dbReference>
<dbReference type="Proteomes" id="UP000199584">
    <property type="component" value="Unassembled WGS sequence"/>
</dbReference>
<evidence type="ECO:0000256" key="1">
    <source>
        <dbReference type="ARBA" id="ARBA00022729"/>
    </source>
</evidence>
<dbReference type="GO" id="GO:0019867">
    <property type="term" value="C:outer membrane"/>
    <property type="evidence" value="ECO:0007669"/>
    <property type="project" value="InterPro"/>
</dbReference>
<evidence type="ECO:0000256" key="2">
    <source>
        <dbReference type="SAM" id="SignalP"/>
    </source>
</evidence>
<dbReference type="PANTHER" id="PTHR39160:SF4">
    <property type="entry name" value="RESUSCITATION-PROMOTING FACTOR RPFB"/>
    <property type="match status" value="1"/>
</dbReference>
<dbReference type="PANTHER" id="PTHR39160">
    <property type="entry name" value="CELL WALL-BINDING PROTEIN YOCH"/>
    <property type="match status" value="1"/>
</dbReference>
<organism evidence="5 6">
    <name type="scientific">Desulfoscipio geothermicus DSM 3669</name>
    <dbReference type="NCBI Taxonomy" id="1121426"/>
    <lineage>
        <taxon>Bacteria</taxon>
        <taxon>Bacillati</taxon>
        <taxon>Bacillota</taxon>
        <taxon>Clostridia</taxon>
        <taxon>Eubacteriales</taxon>
        <taxon>Desulfallaceae</taxon>
        <taxon>Desulfoscipio</taxon>
    </lineage>
</organism>
<evidence type="ECO:0000259" key="3">
    <source>
        <dbReference type="Pfam" id="PF06725"/>
    </source>
</evidence>
<dbReference type="STRING" id="39060.SAMN05660706_10167"/>
<sequence>MTVKKLFIVMLALAAFFSAALAAAAQTASTTGGIRVFVDGRPVTTGAAPFNEDGRLMVPARPVAEALGGSMRWIHPGEIQITREDRVISMFVGRRAYTINLMQKTMDVAPVVKDNRTYVPARPLAEALDYKVRWVQQGRLHFYRAGNENLVDRVETEMRFAPVAGNARNRGVMQTVSRSGQVIRYLREFVMESTAYTYTGNNTYTGIAPHRGIVAVDPSVIPLGSRLYVEGYGFCRAMDIGSKIKGNRIDVFMETRGGALNWGRKNVKVYLLP</sequence>
<dbReference type="InterPro" id="IPR012854">
    <property type="entry name" value="Cu_amine_oxidase-like_N"/>
</dbReference>
<keyword evidence="1 2" id="KW-0732">Signal</keyword>
<keyword evidence="6" id="KW-1185">Reference proteome</keyword>
<dbReference type="InterPro" id="IPR051933">
    <property type="entry name" value="Resuscitation_pf_RpfB"/>
</dbReference>
<evidence type="ECO:0000313" key="5">
    <source>
        <dbReference type="EMBL" id="SFQ94844.1"/>
    </source>
</evidence>
<dbReference type="GO" id="GO:0009254">
    <property type="term" value="P:peptidoglycan turnover"/>
    <property type="evidence" value="ECO:0007669"/>
    <property type="project" value="InterPro"/>
</dbReference>
<reference evidence="6" key="1">
    <citation type="submission" date="2016-10" db="EMBL/GenBank/DDBJ databases">
        <authorList>
            <person name="Varghese N."/>
            <person name="Submissions S."/>
        </authorList>
    </citation>
    <scope>NUCLEOTIDE SEQUENCE [LARGE SCALE GENOMIC DNA]</scope>
    <source>
        <strain evidence="6">DSM 3669</strain>
    </source>
</reference>
<accession>A0A1I6CNW9</accession>
<proteinExistence type="predicted"/>